<keyword evidence="2" id="KW-1185">Reference proteome</keyword>
<dbReference type="Proteomes" id="UP000275846">
    <property type="component" value="Unassembled WGS sequence"/>
</dbReference>
<gene>
    <name evidence="1" type="ORF">SSLN_LOCUS19981</name>
</gene>
<name>A0A183TU33_SCHSO</name>
<dbReference type="WBParaSite" id="SSLN_0002072301-mRNA-1">
    <property type="protein sequence ID" value="SSLN_0002072301-mRNA-1"/>
    <property type="gene ID" value="SSLN_0002072301"/>
</dbReference>
<dbReference type="AlphaFoldDB" id="A0A183TU33"/>
<dbReference type="OrthoDB" id="8117402at2759"/>
<evidence type="ECO:0000313" key="2">
    <source>
        <dbReference type="Proteomes" id="UP000275846"/>
    </source>
</evidence>
<dbReference type="EMBL" id="UYSU01051110">
    <property type="protein sequence ID" value="VDM06367.1"/>
    <property type="molecule type" value="Genomic_DNA"/>
</dbReference>
<reference evidence="1 2" key="2">
    <citation type="submission" date="2018-11" db="EMBL/GenBank/DDBJ databases">
        <authorList>
            <consortium name="Pathogen Informatics"/>
        </authorList>
    </citation>
    <scope>NUCLEOTIDE SEQUENCE [LARGE SCALE GENOMIC DNA]</scope>
    <source>
        <strain evidence="1 2">NST_G2</strain>
    </source>
</reference>
<evidence type="ECO:0000313" key="3">
    <source>
        <dbReference type="WBParaSite" id="SSLN_0002072301-mRNA-1"/>
    </source>
</evidence>
<protein>
    <submittedName>
        <fullName evidence="3">C2H2-type domain-containing protein</fullName>
    </submittedName>
</protein>
<proteinExistence type="predicted"/>
<organism evidence="3">
    <name type="scientific">Schistocephalus solidus</name>
    <name type="common">Tapeworm</name>
    <dbReference type="NCBI Taxonomy" id="70667"/>
    <lineage>
        <taxon>Eukaryota</taxon>
        <taxon>Metazoa</taxon>
        <taxon>Spiralia</taxon>
        <taxon>Lophotrochozoa</taxon>
        <taxon>Platyhelminthes</taxon>
        <taxon>Cestoda</taxon>
        <taxon>Eucestoda</taxon>
        <taxon>Diphyllobothriidea</taxon>
        <taxon>Diphyllobothriidae</taxon>
        <taxon>Schistocephalus</taxon>
    </lineage>
</organism>
<evidence type="ECO:0000313" key="1">
    <source>
        <dbReference type="EMBL" id="VDM06367.1"/>
    </source>
</evidence>
<accession>A0A183TU33</accession>
<reference evidence="3" key="1">
    <citation type="submission" date="2016-06" db="UniProtKB">
        <authorList>
            <consortium name="WormBaseParasite"/>
        </authorList>
    </citation>
    <scope>IDENTIFICATION</scope>
</reference>
<sequence length="117" mass="13075">MGPFVHMRIHAGGNHPSADSTDTPRTPSTPAILTATAYPIFTNDNQLSPPDFSCPHCACNFTSRIGLVGYLRIHHRDTVEPVPGAPTYSRRTQLHCPHCSRIFTHRMGHMHLHDNLR</sequence>